<reference evidence="6 7" key="1">
    <citation type="journal article" date="2022" name="bioRxiv">
        <title>Ecology and evolution of chlamydial symbionts of arthropods.</title>
        <authorList>
            <person name="Halter T."/>
            <person name="Koestlbacher S."/>
            <person name="Collingro A."/>
            <person name="Sixt B.S."/>
            <person name="Toenshoff E.R."/>
            <person name="Hendrickx F."/>
            <person name="Kostanjsek R."/>
            <person name="Horn M."/>
        </authorList>
    </citation>
    <scope>NUCLEOTIDE SEQUENCE [LARGE SCALE GENOMIC DNA]</scope>
    <source>
        <strain evidence="6">W744xW776</strain>
    </source>
</reference>
<accession>A0ABX8V362</accession>
<dbReference type="InterPro" id="IPR014001">
    <property type="entry name" value="Helicase_ATP-bd"/>
</dbReference>
<dbReference type="Proteomes" id="UP000826014">
    <property type="component" value="Chromosome"/>
</dbReference>
<evidence type="ECO:0000313" key="7">
    <source>
        <dbReference type="Proteomes" id="UP000826014"/>
    </source>
</evidence>
<dbReference type="Pfam" id="PF00271">
    <property type="entry name" value="Helicase_C"/>
    <property type="match status" value="1"/>
</dbReference>
<dbReference type="SMART" id="SM00490">
    <property type="entry name" value="HELICc"/>
    <property type="match status" value="1"/>
</dbReference>
<dbReference type="RefSeq" id="WP_215217394.1">
    <property type="nucleotide sequence ID" value="NZ_CP075587.1"/>
</dbReference>
<dbReference type="CDD" id="cd18012">
    <property type="entry name" value="DEXQc_arch_SWI2_SNF2"/>
    <property type="match status" value="1"/>
</dbReference>
<gene>
    <name evidence="6" type="ORF">RHABOEDO_001639</name>
</gene>
<evidence type="ECO:0000259" key="4">
    <source>
        <dbReference type="PROSITE" id="PS51192"/>
    </source>
</evidence>
<dbReference type="InterPro" id="IPR038718">
    <property type="entry name" value="SNF2-like_sf"/>
</dbReference>
<dbReference type="Gene3D" id="3.40.50.300">
    <property type="entry name" value="P-loop containing nucleotide triphosphate hydrolases"/>
    <property type="match status" value="1"/>
</dbReference>
<keyword evidence="2" id="KW-0862">Zinc</keyword>
<dbReference type="CDD" id="cd18793">
    <property type="entry name" value="SF2_C_SNF"/>
    <property type="match status" value="1"/>
</dbReference>
<dbReference type="PANTHER" id="PTHR10799">
    <property type="entry name" value="SNF2/RAD54 HELICASE FAMILY"/>
    <property type="match status" value="1"/>
</dbReference>
<keyword evidence="1 6" id="KW-0378">Hydrolase</keyword>
<dbReference type="Gene3D" id="3.40.50.10810">
    <property type="entry name" value="Tandem AAA-ATPase domain"/>
    <property type="match status" value="1"/>
</dbReference>
<evidence type="ECO:0000256" key="1">
    <source>
        <dbReference type="ARBA" id="ARBA00022801"/>
    </source>
</evidence>
<dbReference type="InterPro" id="IPR013663">
    <property type="entry name" value="Helicase_SWF/SNF/SWI_bac"/>
</dbReference>
<sequence length="1162" mass="133917">MLNFRKLKQDFSSAIVKEGRELYEKQKVVSAKLLHLDSKTMRISAKVMGQYDNCYESEIEIDRLECETRDSNCDCPYNYDCQHLAALIFYLEENLDSILVAFSKENNLKQLGATIGIDKVEQEQLLEKIKQAESKIFQQQEEQHQKQVLQEYAVASGHLAISPFFRSYQKQELDKADFALIFNPVLEEDNKIIEIQIALRLPYRSKPLYVPNARFFLERLRYEEIICVAGKNYCFSLQSFDAMQQEIVQIIRDQARFYENNHTERAQRIAYLDLETFGMILAKTYEIAIQKMAKSGLLSQEDEAPLLPGIYEATMEMPLRFSPAQAQLRFCLQYILPPTSKILIDPRILVAGDAIGLEESRFFECAKPGMIYKNVYYRFPESITRLHLRNLKQIRDMTIPTPLFGTFVENALPQMARYAEIANQEALQDFVTLPFVGNLEATCDISYLDGELEASLHFNYDGHKVPVAVSQLTFKAVNCFVSEQGILARNLVEEREIIENLFQDFLFKPDTGMYISKSEKKIVEFMTDVIPRYQQRVQFNCPQNLLDQFIYDQTQFVIDLSHTDRIGTYMIALRVNGSLNGIKLDQLWECVGSRKSFIELDSPKCRVKKGSEGHKIPKILVLDLDRLYAVVQLFDEMGIEVLENHKLERPLWSLANIDGSQFEGLPVEFSMTEQLVEIRKQMIGEKQLIFSNVPTSVKATLRAYQLEGVHWLERLRTMFLNGILADDMGLGKTLQAIVALTQHLTKNPRASLIICPTSLLYNWKEEVSKFNPKMKAIVVDGAPNNRKKLIGQLDQYDIIITSYTLLQKDIEHYKVASFSYLILDEAQHIKNRSTRNAKSVKMVSADHRLILSGTPIENSLEELWSLFDFLMPGFLGTYDRFVEKYIRVSGKEQAKNLEYLRKKVAPFILRRMKCDVLDDLPPVSEIIYHCQLSELQQQLYRSYAQSARDELVKLVERDGFDRVQIHVLATLTRLKQICCHPAIFAKEKAEPGDSAKYDMLLDLLQTLIEGKHKTVIFSQYTRMLQIMREDFDAKGIRFVYLDGSSKNRLEVVKKFNEDLSISVFLVSLKAGGTGLNLIGADTVIHYDMWWNPALENQATDRVHRLGQKQSVSAYKLIALDTIEEKIAEMQRRKKGLVKKVVSCDDEVIAKLTWEDVLELLKT</sequence>
<name>A0ABX8V362_9BACT</name>
<dbReference type="SUPFAM" id="SSF52540">
    <property type="entry name" value="P-loop containing nucleoside triphosphate hydrolases"/>
    <property type="match status" value="2"/>
</dbReference>
<evidence type="ECO:0000259" key="3">
    <source>
        <dbReference type="PROSITE" id="PS50966"/>
    </source>
</evidence>
<evidence type="ECO:0000313" key="6">
    <source>
        <dbReference type="EMBL" id="QYF49321.1"/>
    </source>
</evidence>
<dbReference type="PROSITE" id="PS51194">
    <property type="entry name" value="HELICASE_CTER"/>
    <property type="match status" value="1"/>
</dbReference>
<dbReference type="PROSITE" id="PS51192">
    <property type="entry name" value="HELICASE_ATP_BIND_1"/>
    <property type="match status" value="1"/>
</dbReference>
<dbReference type="InterPro" id="IPR049730">
    <property type="entry name" value="SNF2/RAD54-like_C"/>
</dbReference>
<feature type="domain" description="SWIM-type" evidence="3">
    <location>
        <begin position="55"/>
        <end position="92"/>
    </location>
</feature>
<dbReference type="InterPro" id="IPR001650">
    <property type="entry name" value="Helicase_C-like"/>
</dbReference>
<dbReference type="EMBL" id="CP075587">
    <property type="protein sequence ID" value="QYF49321.1"/>
    <property type="molecule type" value="Genomic_DNA"/>
</dbReference>
<protein>
    <submittedName>
        <fullName evidence="6">RNA polymerase-associated protein RapA</fullName>
        <ecNumber evidence="6">3.6.4.-</ecNumber>
    </submittedName>
</protein>
<evidence type="ECO:0000259" key="5">
    <source>
        <dbReference type="PROSITE" id="PS51194"/>
    </source>
</evidence>
<dbReference type="GO" id="GO:0016787">
    <property type="term" value="F:hydrolase activity"/>
    <property type="evidence" value="ECO:0007669"/>
    <property type="project" value="UniProtKB-KW"/>
</dbReference>
<dbReference type="Pfam" id="PF00176">
    <property type="entry name" value="SNF2-rel_dom"/>
    <property type="match status" value="1"/>
</dbReference>
<keyword evidence="7" id="KW-1185">Reference proteome</keyword>
<dbReference type="InterPro" id="IPR027417">
    <property type="entry name" value="P-loop_NTPase"/>
</dbReference>
<evidence type="ECO:0000256" key="2">
    <source>
        <dbReference type="PROSITE-ProRule" id="PRU00325"/>
    </source>
</evidence>
<feature type="domain" description="Helicase ATP-binding" evidence="4">
    <location>
        <begin position="713"/>
        <end position="873"/>
    </location>
</feature>
<keyword evidence="2" id="KW-0479">Metal-binding</keyword>
<keyword evidence="2" id="KW-0863">Zinc-finger</keyword>
<dbReference type="InterPro" id="IPR000330">
    <property type="entry name" value="SNF2_N"/>
</dbReference>
<dbReference type="Pfam" id="PF08455">
    <property type="entry name" value="SNF2_assoc"/>
    <property type="match status" value="1"/>
</dbReference>
<dbReference type="InterPro" id="IPR007527">
    <property type="entry name" value="Znf_SWIM"/>
</dbReference>
<feature type="domain" description="Helicase C-terminal" evidence="5">
    <location>
        <begin position="1002"/>
        <end position="1148"/>
    </location>
</feature>
<organism evidence="6 7">
    <name type="scientific">Candidatus Rhabdochlamydia oedothoracis</name>
    <dbReference type="NCBI Taxonomy" id="2720720"/>
    <lineage>
        <taxon>Bacteria</taxon>
        <taxon>Pseudomonadati</taxon>
        <taxon>Chlamydiota</taxon>
        <taxon>Chlamydiia</taxon>
        <taxon>Parachlamydiales</taxon>
        <taxon>Candidatus Rhabdochlamydiaceae</taxon>
        <taxon>Candidatus Rhabdochlamydia</taxon>
    </lineage>
</organism>
<dbReference type="EC" id="3.6.4.-" evidence="6"/>
<proteinExistence type="predicted"/>
<dbReference type="PROSITE" id="PS50966">
    <property type="entry name" value="ZF_SWIM"/>
    <property type="match status" value="1"/>
</dbReference>
<dbReference type="SMART" id="SM00487">
    <property type="entry name" value="DEXDc"/>
    <property type="match status" value="1"/>
</dbReference>